<comment type="caution">
    <text evidence="1">The sequence shown here is derived from an EMBL/GenBank/DDBJ whole genome shotgun (WGS) entry which is preliminary data.</text>
</comment>
<evidence type="ECO:0000313" key="1">
    <source>
        <dbReference type="EMBL" id="GKV14210.1"/>
    </source>
</evidence>
<gene>
    <name evidence="1" type="ORF">SLEP1_g25113</name>
</gene>
<evidence type="ECO:0000313" key="2">
    <source>
        <dbReference type="Proteomes" id="UP001054252"/>
    </source>
</evidence>
<reference evidence="1 2" key="1">
    <citation type="journal article" date="2021" name="Commun. Biol.">
        <title>The genome of Shorea leprosula (Dipterocarpaceae) highlights the ecological relevance of drought in aseasonal tropical rainforests.</title>
        <authorList>
            <person name="Ng K.K.S."/>
            <person name="Kobayashi M.J."/>
            <person name="Fawcett J.A."/>
            <person name="Hatakeyama M."/>
            <person name="Paape T."/>
            <person name="Ng C.H."/>
            <person name="Ang C.C."/>
            <person name="Tnah L.H."/>
            <person name="Lee C.T."/>
            <person name="Nishiyama T."/>
            <person name="Sese J."/>
            <person name="O'Brien M.J."/>
            <person name="Copetti D."/>
            <person name="Mohd Noor M.I."/>
            <person name="Ong R.C."/>
            <person name="Putra M."/>
            <person name="Sireger I.Z."/>
            <person name="Indrioko S."/>
            <person name="Kosugi Y."/>
            <person name="Izuno A."/>
            <person name="Isagi Y."/>
            <person name="Lee S.L."/>
            <person name="Shimizu K.K."/>
        </authorList>
    </citation>
    <scope>NUCLEOTIDE SEQUENCE [LARGE SCALE GENOMIC DNA]</scope>
    <source>
        <strain evidence="1">214</strain>
    </source>
</reference>
<dbReference type="AlphaFoldDB" id="A0AAV5JQ24"/>
<dbReference type="EMBL" id="BPVZ01000040">
    <property type="protein sequence ID" value="GKV14210.1"/>
    <property type="molecule type" value="Genomic_DNA"/>
</dbReference>
<proteinExistence type="predicted"/>
<keyword evidence="2" id="KW-1185">Reference proteome</keyword>
<dbReference type="Proteomes" id="UP001054252">
    <property type="component" value="Unassembled WGS sequence"/>
</dbReference>
<name>A0AAV5JQ24_9ROSI</name>
<accession>A0AAV5JQ24</accession>
<organism evidence="1 2">
    <name type="scientific">Rubroshorea leprosula</name>
    <dbReference type="NCBI Taxonomy" id="152421"/>
    <lineage>
        <taxon>Eukaryota</taxon>
        <taxon>Viridiplantae</taxon>
        <taxon>Streptophyta</taxon>
        <taxon>Embryophyta</taxon>
        <taxon>Tracheophyta</taxon>
        <taxon>Spermatophyta</taxon>
        <taxon>Magnoliopsida</taxon>
        <taxon>eudicotyledons</taxon>
        <taxon>Gunneridae</taxon>
        <taxon>Pentapetalae</taxon>
        <taxon>rosids</taxon>
        <taxon>malvids</taxon>
        <taxon>Malvales</taxon>
        <taxon>Dipterocarpaceae</taxon>
        <taxon>Rubroshorea</taxon>
    </lineage>
</organism>
<protein>
    <submittedName>
        <fullName evidence="1">Uncharacterized protein</fullName>
    </submittedName>
</protein>
<sequence length="37" mass="4400">MLIVLLQRTPKYFQAWIFTLVNLQNPEVSPQGRHFDV</sequence>